<dbReference type="SMART" id="SM00228">
    <property type="entry name" value="PDZ"/>
    <property type="match status" value="1"/>
</dbReference>
<dbReference type="GO" id="GO:0008236">
    <property type="term" value="F:serine-type peptidase activity"/>
    <property type="evidence" value="ECO:0007669"/>
    <property type="project" value="UniProtKB-KW"/>
</dbReference>
<evidence type="ECO:0000256" key="2">
    <source>
        <dbReference type="ARBA" id="ARBA00022670"/>
    </source>
</evidence>
<dbReference type="GO" id="GO:0030288">
    <property type="term" value="C:outer membrane-bounded periplasmic space"/>
    <property type="evidence" value="ECO:0007669"/>
    <property type="project" value="TreeGrafter"/>
</dbReference>
<dbReference type="InterPro" id="IPR001478">
    <property type="entry name" value="PDZ"/>
</dbReference>
<dbReference type="PANTHER" id="PTHR32060:SF30">
    <property type="entry name" value="CARBOXY-TERMINAL PROCESSING PROTEASE CTPA"/>
    <property type="match status" value="1"/>
</dbReference>
<dbReference type="Pfam" id="PF03572">
    <property type="entry name" value="Peptidase_S41"/>
    <property type="match status" value="1"/>
</dbReference>
<proteinExistence type="inferred from homology"/>
<dbReference type="CDD" id="cd07560">
    <property type="entry name" value="Peptidase_S41_CPP"/>
    <property type="match status" value="1"/>
</dbReference>
<keyword evidence="4 5" id="KW-0720">Serine protease</keyword>
<feature type="transmembrane region" description="Helical" evidence="6">
    <location>
        <begin position="7"/>
        <end position="24"/>
    </location>
</feature>
<evidence type="ECO:0000256" key="5">
    <source>
        <dbReference type="RuleBase" id="RU004404"/>
    </source>
</evidence>
<reference evidence="8 9" key="1">
    <citation type="submission" date="2020-07" db="EMBL/GenBank/DDBJ databases">
        <authorList>
            <person name="Feng X."/>
        </authorList>
    </citation>
    <scope>NUCLEOTIDE SEQUENCE [LARGE SCALE GENOMIC DNA]</scope>
    <source>
        <strain evidence="8 9">JCM14086</strain>
    </source>
</reference>
<comment type="caution">
    <text evidence="8">The sequence shown here is derived from an EMBL/GenBank/DDBJ whole genome shotgun (WGS) entry which is preliminary data.</text>
</comment>
<keyword evidence="3 5" id="KW-0378">Hydrolase</keyword>
<dbReference type="SUPFAM" id="SSF52096">
    <property type="entry name" value="ClpP/crotonase"/>
    <property type="match status" value="1"/>
</dbReference>
<dbReference type="SMART" id="SM00245">
    <property type="entry name" value="TSPc"/>
    <property type="match status" value="1"/>
</dbReference>
<keyword evidence="6" id="KW-1133">Transmembrane helix</keyword>
<name>A0A7X1E382_9BACT</name>
<evidence type="ECO:0000256" key="1">
    <source>
        <dbReference type="ARBA" id="ARBA00009179"/>
    </source>
</evidence>
<dbReference type="NCBIfam" id="TIGR00225">
    <property type="entry name" value="prc"/>
    <property type="match status" value="1"/>
</dbReference>
<gene>
    <name evidence="8" type="ORF">H5P30_02740</name>
</gene>
<dbReference type="InterPro" id="IPR004447">
    <property type="entry name" value="Peptidase_S41A"/>
</dbReference>
<sequence length="427" mass="46674">MRFRKIIVIFLLVFVIGQLTFLYLRAPHLDGVFTLSFWRNMGKVGYVMLLAEESYVSEDKSGFDQLGDNALHGLIGGLDSYSTYLSGNEFEDYSIPTRQSYAGIGAEVREIDGRVFVMDLNPDGAAREAGILPGDWIVEVDGEDVEEAGVGEIVNQLRGEAGTEVEVGVRRAGEEDVIQKTIERRLLSFESVRDIEMLPDHIGYLSVGVFGQRTAVELEQAIQGLLSEGMEGLVIDLRNNPGGLLDAARGNIELFVPAGVEFLTVRGRGLGVIEEFYTEQPAMVPEDLPVVLLQNRFSASASEIMAGVLQALGRAKVVGEVSYGKGSVQSVYQFSGGDGVSMTTARYILPDGRAIEGVGLEPDELVEIDEEDILRLSIQSQHDFGLSDEAFEDKFGFSPIPDEALEKAIELLRSEMNSEAEIDEGES</sequence>
<dbReference type="InterPro" id="IPR029045">
    <property type="entry name" value="ClpP/crotonase-like_dom_sf"/>
</dbReference>
<evidence type="ECO:0000313" key="8">
    <source>
        <dbReference type="EMBL" id="MBC2600693.1"/>
    </source>
</evidence>
<dbReference type="PANTHER" id="PTHR32060">
    <property type="entry name" value="TAIL-SPECIFIC PROTEASE"/>
    <property type="match status" value="1"/>
</dbReference>
<dbReference type="CDD" id="cd06782">
    <property type="entry name" value="cpPDZ_CPP-like"/>
    <property type="match status" value="1"/>
</dbReference>
<dbReference type="PROSITE" id="PS50106">
    <property type="entry name" value="PDZ"/>
    <property type="match status" value="1"/>
</dbReference>
<dbReference type="InterPro" id="IPR036034">
    <property type="entry name" value="PDZ_sf"/>
</dbReference>
<dbReference type="Pfam" id="PF17820">
    <property type="entry name" value="PDZ_6"/>
    <property type="match status" value="1"/>
</dbReference>
<evidence type="ECO:0000256" key="6">
    <source>
        <dbReference type="SAM" id="Phobius"/>
    </source>
</evidence>
<dbReference type="SUPFAM" id="SSF50156">
    <property type="entry name" value="PDZ domain-like"/>
    <property type="match status" value="1"/>
</dbReference>
<keyword evidence="6" id="KW-0472">Membrane</keyword>
<dbReference type="EMBL" id="JACHVA010000033">
    <property type="protein sequence ID" value="MBC2600693.1"/>
    <property type="molecule type" value="Genomic_DNA"/>
</dbReference>
<dbReference type="Proteomes" id="UP000525652">
    <property type="component" value="Unassembled WGS sequence"/>
</dbReference>
<protein>
    <submittedName>
        <fullName evidence="8">S41 family peptidase</fullName>
    </submittedName>
</protein>
<keyword evidence="6" id="KW-0812">Transmembrane</keyword>
<dbReference type="GO" id="GO:0006508">
    <property type="term" value="P:proteolysis"/>
    <property type="evidence" value="ECO:0007669"/>
    <property type="project" value="UniProtKB-KW"/>
</dbReference>
<keyword evidence="2 5" id="KW-0645">Protease</keyword>
<evidence type="ECO:0000259" key="7">
    <source>
        <dbReference type="PROSITE" id="PS50106"/>
    </source>
</evidence>
<dbReference type="InterPro" id="IPR041489">
    <property type="entry name" value="PDZ_6"/>
</dbReference>
<accession>A0A7X1E382</accession>
<dbReference type="GO" id="GO:0007165">
    <property type="term" value="P:signal transduction"/>
    <property type="evidence" value="ECO:0007669"/>
    <property type="project" value="TreeGrafter"/>
</dbReference>
<dbReference type="Gene3D" id="2.30.42.10">
    <property type="match status" value="1"/>
</dbReference>
<dbReference type="Gene3D" id="3.30.750.44">
    <property type="match status" value="1"/>
</dbReference>
<dbReference type="AlphaFoldDB" id="A0A7X1E382"/>
<dbReference type="RefSeq" id="WP_185691433.1">
    <property type="nucleotide sequence ID" value="NZ_JACHVA010000033.1"/>
</dbReference>
<evidence type="ECO:0000313" key="9">
    <source>
        <dbReference type="Proteomes" id="UP000525652"/>
    </source>
</evidence>
<dbReference type="GO" id="GO:0004175">
    <property type="term" value="F:endopeptidase activity"/>
    <property type="evidence" value="ECO:0007669"/>
    <property type="project" value="TreeGrafter"/>
</dbReference>
<feature type="domain" description="PDZ" evidence="7">
    <location>
        <begin position="94"/>
        <end position="158"/>
    </location>
</feature>
<organism evidence="8 9">
    <name type="scientific">Puniceicoccus vermicola</name>
    <dbReference type="NCBI Taxonomy" id="388746"/>
    <lineage>
        <taxon>Bacteria</taxon>
        <taxon>Pseudomonadati</taxon>
        <taxon>Verrucomicrobiota</taxon>
        <taxon>Opitutia</taxon>
        <taxon>Puniceicoccales</taxon>
        <taxon>Puniceicoccaceae</taxon>
        <taxon>Puniceicoccus</taxon>
    </lineage>
</organism>
<evidence type="ECO:0000256" key="3">
    <source>
        <dbReference type="ARBA" id="ARBA00022801"/>
    </source>
</evidence>
<dbReference type="InterPro" id="IPR005151">
    <property type="entry name" value="Tail-specific_protease"/>
</dbReference>
<evidence type="ECO:0000256" key="4">
    <source>
        <dbReference type="ARBA" id="ARBA00022825"/>
    </source>
</evidence>
<comment type="similarity">
    <text evidence="1 5">Belongs to the peptidase S41A family.</text>
</comment>
<dbReference type="Gene3D" id="3.90.226.10">
    <property type="entry name" value="2-enoyl-CoA Hydratase, Chain A, domain 1"/>
    <property type="match status" value="1"/>
</dbReference>
<keyword evidence="9" id="KW-1185">Reference proteome</keyword>